<comment type="caution">
    <text evidence="6">The sequence shown here is derived from an EMBL/GenBank/DDBJ whole genome shotgun (WGS) entry which is preliminary data.</text>
</comment>
<dbReference type="InterPro" id="IPR001789">
    <property type="entry name" value="Sig_transdc_resp-reg_receiver"/>
</dbReference>
<sequence length="224" mass="24240">MRVLVVEDNEKLADLLTSRLTEQGYAVDAAASIDAAAAMLEVVSFDLVVLDLTLPDGDGRAFLRALRAAGNGVPVLAATARSDLLERVCTLDDGADDYLVKPFSTEELLARVRALLRRPRVTLDTVLAVGNIALDTASMALSIDGAATEIQRRELSVLAVLLRDQGRLVPRRVLEEAIYSLDDEVTPNALEAAVSRLRRRLEQQGASVRIATMRGLGYILSEQS</sequence>
<evidence type="ECO:0000256" key="2">
    <source>
        <dbReference type="PROSITE-ProRule" id="PRU00169"/>
    </source>
</evidence>
<dbReference type="InterPro" id="IPR001867">
    <property type="entry name" value="OmpR/PhoB-type_DNA-bd"/>
</dbReference>
<evidence type="ECO:0000256" key="1">
    <source>
        <dbReference type="ARBA" id="ARBA00023125"/>
    </source>
</evidence>
<dbReference type="Proteomes" id="UP000239724">
    <property type="component" value="Unassembled WGS sequence"/>
</dbReference>
<dbReference type="Pfam" id="PF00486">
    <property type="entry name" value="Trans_reg_C"/>
    <property type="match status" value="1"/>
</dbReference>
<evidence type="ECO:0000259" key="4">
    <source>
        <dbReference type="PROSITE" id="PS50110"/>
    </source>
</evidence>
<evidence type="ECO:0000313" key="6">
    <source>
        <dbReference type="EMBL" id="PPQ35276.1"/>
    </source>
</evidence>
<evidence type="ECO:0000313" key="7">
    <source>
        <dbReference type="Proteomes" id="UP000239724"/>
    </source>
</evidence>
<evidence type="ECO:0000256" key="3">
    <source>
        <dbReference type="PROSITE-ProRule" id="PRU01091"/>
    </source>
</evidence>
<accession>A0A2S6NK01</accession>
<dbReference type="Gene3D" id="1.10.10.10">
    <property type="entry name" value="Winged helix-like DNA-binding domain superfamily/Winged helix DNA-binding domain"/>
    <property type="match status" value="1"/>
</dbReference>
<dbReference type="SMART" id="SM00448">
    <property type="entry name" value="REC"/>
    <property type="match status" value="1"/>
</dbReference>
<dbReference type="EMBL" id="NHRY01000075">
    <property type="protein sequence ID" value="PPQ35276.1"/>
    <property type="molecule type" value="Genomic_DNA"/>
</dbReference>
<dbReference type="GO" id="GO:0005829">
    <property type="term" value="C:cytosol"/>
    <property type="evidence" value="ECO:0007669"/>
    <property type="project" value="TreeGrafter"/>
</dbReference>
<feature type="domain" description="OmpR/PhoB-type" evidence="5">
    <location>
        <begin position="124"/>
        <end position="222"/>
    </location>
</feature>
<dbReference type="RefSeq" id="WP_104518321.1">
    <property type="nucleotide sequence ID" value="NZ_NHRY01000075.1"/>
</dbReference>
<dbReference type="GO" id="GO:0006355">
    <property type="term" value="P:regulation of DNA-templated transcription"/>
    <property type="evidence" value="ECO:0007669"/>
    <property type="project" value="InterPro"/>
</dbReference>
<keyword evidence="1 3" id="KW-0238">DNA-binding</keyword>
<dbReference type="SMART" id="SM00862">
    <property type="entry name" value="Trans_reg_C"/>
    <property type="match status" value="1"/>
</dbReference>
<feature type="modified residue" description="4-aspartylphosphate" evidence="2">
    <location>
        <position position="51"/>
    </location>
</feature>
<dbReference type="CDD" id="cd00383">
    <property type="entry name" value="trans_reg_C"/>
    <property type="match status" value="1"/>
</dbReference>
<organism evidence="6 7">
    <name type="scientific">Rhodopila globiformis</name>
    <name type="common">Rhodopseudomonas globiformis</name>
    <dbReference type="NCBI Taxonomy" id="1071"/>
    <lineage>
        <taxon>Bacteria</taxon>
        <taxon>Pseudomonadati</taxon>
        <taxon>Pseudomonadota</taxon>
        <taxon>Alphaproteobacteria</taxon>
        <taxon>Acetobacterales</taxon>
        <taxon>Acetobacteraceae</taxon>
        <taxon>Rhodopila</taxon>
    </lineage>
</organism>
<dbReference type="GO" id="GO:0000156">
    <property type="term" value="F:phosphorelay response regulator activity"/>
    <property type="evidence" value="ECO:0007669"/>
    <property type="project" value="TreeGrafter"/>
</dbReference>
<dbReference type="PROSITE" id="PS51755">
    <property type="entry name" value="OMPR_PHOB"/>
    <property type="match status" value="1"/>
</dbReference>
<dbReference type="PANTHER" id="PTHR48111">
    <property type="entry name" value="REGULATOR OF RPOS"/>
    <property type="match status" value="1"/>
</dbReference>
<dbReference type="Gene3D" id="6.10.250.690">
    <property type="match status" value="1"/>
</dbReference>
<keyword evidence="2" id="KW-0597">Phosphoprotein</keyword>
<reference evidence="6 7" key="1">
    <citation type="journal article" date="2018" name="Arch. Microbiol.">
        <title>New insights into the metabolic potential of the phototrophic purple bacterium Rhodopila globiformis DSM 161(T) from its draft genome sequence and evidence for a vanadium-dependent nitrogenase.</title>
        <authorList>
            <person name="Imhoff J.F."/>
            <person name="Rahn T."/>
            <person name="Kunzel S."/>
            <person name="Neulinger S.C."/>
        </authorList>
    </citation>
    <scope>NUCLEOTIDE SEQUENCE [LARGE SCALE GENOMIC DNA]</scope>
    <source>
        <strain evidence="6 7">DSM 161</strain>
    </source>
</reference>
<dbReference type="OrthoDB" id="9802426at2"/>
<dbReference type="PANTHER" id="PTHR48111:SF36">
    <property type="entry name" value="TRANSCRIPTIONAL REGULATORY PROTEIN CUTR"/>
    <property type="match status" value="1"/>
</dbReference>
<gene>
    <name evidence="6" type="ORF">CCS01_07970</name>
</gene>
<proteinExistence type="predicted"/>
<dbReference type="Pfam" id="PF00072">
    <property type="entry name" value="Response_reg"/>
    <property type="match status" value="1"/>
</dbReference>
<dbReference type="InterPro" id="IPR036388">
    <property type="entry name" value="WH-like_DNA-bd_sf"/>
</dbReference>
<dbReference type="InterPro" id="IPR039420">
    <property type="entry name" value="WalR-like"/>
</dbReference>
<keyword evidence="7" id="KW-1185">Reference proteome</keyword>
<dbReference type="SUPFAM" id="SSF52172">
    <property type="entry name" value="CheY-like"/>
    <property type="match status" value="1"/>
</dbReference>
<dbReference type="GO" id="GO:0000976">
    <property type="term" value="F:transcription cis-regulatory region binding"/>
    <property type="evidence" value="ECO:0007669"/>
    <property type="project" value="TreeGrafter"/>
</dbReference>
<dbReference type="Gene3D" id="3.40.50.2300">
    <property type="match status" value="1"/>
</dbReference>
<evidence type="ECO:0000259" key="5">
    <source>
        <dbReference type="PROSITE" id="PS51755"/>
    </source>
</evidence>
<dbReference type="GO" id="GO:0032993">
    <property type="term" value="C:protein-DNA complex"/>
    <property type="evidence" value="ECO:0007669"/>
    <property type="project" value="TreeGrafter"/>
</dbReference>
<feature type="DNA-binding region" description="OmpR/PhoB-type" evidence="3">
    <location>
        <begin position="124"/>
        <end position="222"/>
    </location>
</feature>
<dbReference type="InterPro" id="IPR011006">
    <property type="entry name" value="CheY-like_superfamily"/>
</dbReference>
<dbReference type="PROSITE" id="PS50110">
    <property type="entry name" value="RESPONSE_REGULATORY"/>
    <property type="match status" value="1"/>
</dbReference>
<feature type="domain" description="Response regulatory" evidence="4">
    <location>
        <begin position="2"/>
        <end position="116"/>
    </location>
</feature>
<name>A0A2S6NK01_RHOGL</name>
<protein>
    <submittedName>
        <fullName evidence="6">DNA-binding response regulator</fullName>
    </submittedName>
</protein>
<dbReference type="AlphaFoldDB" id="A0A2S6NK01"/>